<comment type="catalytic activity">
    <reaction evidence="11">
        <text>oxidized [electron-transfer flavoprotein] + hexadecanoyl-CoA + H(+) = (2E)-hexadecenoyl-CoA + reduced [electron-transfer flavoprotein]</text>
        <dbReference type="Rhea" id="RHEA:43448"/>
        <dbReference type="Rhea" id="RHEA-COMP:10685"/>
        <dbReference type="Rhea" id="RHEA-COMP:10686"/>
        <dbReference type="ChEBI" id="CHEBI:15378"/>
        <dbReference type="ChEBI" id="CHEBI:57379"/>
        <dbReference type="ChEBI" id="CHEBI:57692"/>
        <dbReference type="ChEBI" id="CHEBI:58307"/>
        <dbReference type="ChEBI" id="CHEBI:61526"/>
    </reaction>
    <physiologicalReaction direction="left-to-right" evidence="11">
        <dbReference type="Rhea" id="RHEA:43449"/>
    </physiologicalReaction>
</comment>
<evidence type="ECO:0000256" key="7">
    <source>
        <dbReference type="ARBA" id="ARBA00022946"/>
    </source>
</evidence>
<dbReference type="PANTHER" id="PTHR48083">
    <property type="entry name" value="MEDIUM-CHAIN SPECIFIC ACYL-COA DEHYDROGENASE, MITOCHONDRIAL-RELATED"/>
    <property type="match status" value="1"/>
</dbReference>
<keyword evidence="4 15" id="KW-0285">Flavoprotein</keyword>
<reference evidence="19" key="2">
    <citation type="submission" date="2025-09" db="UniProtKB">
        <authorList>
            <consortium name="Ensembl"/>
        </authorList>
    </citation>
    <scope>IDENTIFICATION</scope>
</reference>
<evidence type="ECO:0000259" key="16">
    <source>
        <dbReference type="Pfam" id="PF00441"/>
    </source>
</evidence>
<evidence type="ECO:0000256" key="1">
    <source>
        <dbReference type="ARBA" id="ARBA00001974"/>
    </source>
</evidence>
<comment type="catalytic activity">
    <reaction evidence="14">
        <text>hexanoyl-CoA + oxidized [electron-transfer flavoprotein] + H(+) = (2E)-hexenoyl-CoA + reduced [electron-transfer flavoprotein]</text>
        <dbReference type="Rhea" id="RHEA:43464"/>
        <dbReference type="Rhea" id="RHEA-COMP:10685"/>
        <dbReference type="Rhea" id="RHEA-COMP:10686"/>
        <dbReference type="ChEBI" id="CHEBI:15378"/>
        <dbReference type="ChEBI" id="CHEBI:57692"/>
        <dbReference type="ChEBI" id="CHEBI:58307"/>
        <dbReference type="ChEBI" id="CHEBI:62077"/>
        <dbReference type="ChEBI" id="CHEBI:62620"/>
    </reaction>
    <physiologicalReaction direction="left-to-right" evidence="14">
        <dbReference type="Rhea" id="RHEA:43465"/>
    </physiologicalReaction>
</comment>
<evidence type="ECO:0000256" key="5">
    <source>
        <dbReference type="ARBA" id="ARBA00022827"/>
    </source>
</evidence>
<comment type="catalytic activity">
    <reaction evidence="10">
        <text>dodecanoyl-CoA + oxidized [electron-transfer flavoprotein] + H(+) = (2E)-dodecenoyl-CoA + reduced [electron-transfer flavoprotein]</text>
        <dbReference type="Rhea" id="RHEA:47296"/>
        <dbReference type="Rhea" id="RHEA-COMP:10685"/>
        <dbReference type="Rhea" id="RHEA-COMP:10686"/>
        <dbReference type="ChEBI" id="CHEBI:15378"/>
        <dbReference type="ChEBI" id="CHEBI:57330"/>
        <dbReference type="ChEBI" id="CHEBI:57375"/>
        <dbReference type="ChEBI" id="CHEBI:57692"/>
        <dbReference type="ChEBI" id="CHEBI:58307"/>
    </reaction>
    <physiologicalReaction direction="left-to-right" evidence="10">
        <dbReference type="Rhea" id="RHEA:47297"/>
    </physiologicalReaction>
</comment>
<evidence type="ECO:0000256" key="9">
    <source>
        <dbReference type="ARBA" id="ARBA00047546"/>
    </source>
</evidence>
<dbReference type="RefSeq" id="XP_031470232.1">
    <property type="nucleotide sequence ID" value="XM_031614372.1"/>
</dbReference>
<evidence type="ECO:0000256" key="4">
    <source>
        <dbReference type="ARBA" id="ARBA00022630"/>
    </source>
</evidence>
<dbReference type="InterPro" id="IPR050741">
    <property type="entry name" value="Acyl-CoA_dehydrogenase"/>
</dbReference>
<evidence type="ECO:0008006" key="21">
    <source>
        <dbReference type="Google" id="ProtNLM"/>
    </source>
</evidence>
<dbReference type="InterPro" id="IPR006091">
    <property type="entry name" value="Acyl-CoA_Oxase/DH_mid-dom"/>
</dbReference>
<dbReference type="InterPro" id="IPR013786">
    <property type="entry name" value="AcylCoA_DH/ox_N"/>
</dbReference>
<comment type="similarity">
    <text evidence="3 15">Belongs to the acyl-CoA dehydrogenase family.</text>
</comment>
<evidence type="ECO:0000256" key="6">
    <source>
        <dbReference type="ARBA" id="ARBA00022832"/>
    </source>
</evidence>
<dbReference type="InterPro" id="IPR036250">
    <property type="entry name" value="AcylCo_DH-like_C"/>
</dbReference>
<dbReference type="Gene3D" id="1.10.540.10">
    <property type="entry name" value="Acyl-CoA dehydrogenase/oxidase, N-terminal domain"/>
    <property type="match status" value="1"/>
</dbReference>
<dbReference type="Gene3D" id="1.20.140.10">
    <property type="entry name" value="Butyryl-CoA Dehydrogenase, subunit A, domain 3"/>
    <property type="match status" value="1"/>
</dbReference>
<evidence type="ECO:0000256" key="8">
    <source>
        <dbReference type="ARBA" id="ARBA00023002"/>
    </source>
</evidence>
<dbReference type="Pfam" id="PF02770">
    <property type="entry name" value="Acyl-CoA_dh_M"/>
    <property type="match status" value="1"/>
</dbReference>
<evidence type="ECO:0000256" key="11">
    <source>
        <dbReference type="ARBA" id="ARBA00047916"/>
    </source>
</evidence>
<accession>A0A669QPM4</accession>
<evidence type="ECO:0000259" key="17">
    <source>
        <dbReference type="Pfam" id="PF02770"/>
    </source>
</evidence>
<evidence type="ECO:0000256" key="2">
    <source>
        <dbReference type="ARBA" id="ARBA00005198"/>
    </source>
</evidence>
<dbReference type="Pfam" id="PF00441">
    <property type="entry name" value="Acyl-CoA_dh_1"/>
    <property type="match status" value="1"/>
</dbReference>
<name>A0A669QPM4_PHACC</name>
<evidence type="ECO:0000256" key="10">
    <source>
        <dbReference type="ARBA" id="ARBA00047893"/>
    </source>
</evidence>
<dbReference type="Gene3D" id="2.40.110.10">
    <property type="entry name" value="Butyryl-CoA Dehydrogenase, subunit A, domain 2"/>
    <property type="match status" value="1"/>
</dbReference>
<dbReference type="PANTHER" id="PTHR48083:SF6">
    <property type="entry name" value="ACYL-COA DEHYDROGENASE 6"/>
    <property type="match status" value="1"/>
</dbReference>
<keyword evidence="8 15" id="KW-0560">Oxidoreductase</keyword>
<dbReference type="GO" id="GO:0050660">
    <property type="term" value="F:flavin adenine dinucleotide binding"/>
    <property type="evidence" value="ECO:0007669"/>
    <property type="project" value="InterPro"/>
</dbReference>
<keyword evidence="7" id="KW-0809">Transit peptide</keyword>
<dbReference type="Pfam" id="PF02771">
    <property type="entry name" value="Acyl-CoA_dh_N"/>
    <property type="match status" value="1"/>
</dbReference>
<dbReference type="Ensembl" id="ENSPCLT00000031489.1">
    <property type="protein sequence ID" value="ENSPCLP00000022724.1"/>
    <property type="gene ID" value="ENSPCLG00000020003.1"/>
</dbReference>
<dbReference type="InterPro" id="IPR009075">
    <property type="entry name" value="AcylCo_DH/oxidase_C"/>
</dbReference>
<evidence type="ECO:0000313" key="20">
    <source>
        <dbReference type="Proteomes" id="UP000472261"/>
    </source>
</evidence>
<sequence>MALRGAGRWALRASALRGGGSGGRWDGGRVADTPQHGALRAALRKIIDKEINPFVDKWEEEGQFPAHKVFKTLGQAGFLGVDKPTEYGGMGLDFSYSIAVAEELGSIRCGGIPMAIGVQAGMATPALTRFGSDELKKQFLTPTISGDLVACLGISEAGAGSDVASIKTTAVRKGDEYVVNGGKMWTTSGCQADWMCLLANTSEGHPHQNKSLICLPMNLPGIHITKKIDKLGMRSSDTAQIFFEDVRVPSKNLIGEEGMGFTYQMLQFQEERLWGVATVLTPLETIIQETIDYTRQRKVFGQSVLQNQVVHFRLAELATEVELLRSLLYRTIALYVEGNDVTKFASMAKLKAGRLAREVTDSCLQFWGGMGFTSEVLVSRFYRDLRLLSIGGGTDETMLSIICKYMETLPRK</sequence>
<dbReference type="SUPFAM" id="SSF56645">
    <property type="entry name" value="Acyl-CoA dehydrogenase NM domain-like"/>
    <property type="match status" value="1"/>
</dbReference>
<comment type="catalytic activity">
    <reaction evidence="9">
        <text>decanoyl-CoA + oxidized [electron-transfer flavoprotein] + H(+) = (2E)-decenoyl-CoA + reduced [electron-transfer flavoprotein]</text>
        <dbReference type="Rhea" id="RHEA:48176"/>
        <dbReference type="Rhea" id="RHEA-COMP:10685"/>
        <dbReference type="Rhea" id="RHEA-COMP:10686"/>
        <dbReference type="ChEBI" id="CHEBI:15378"/>
        <dbReference type="ChEBI" id="CHEBI:57692"/>
        <dbReference type="ChEBI" id="CHEBI:58307"/>
        <dbReference type="ChEBI" id="CHEBI:61406"/>
        <dbReference type="ChEBI" id="CHEBI:61430"/>
    </reaction>
    <physiologicalReaction direction="left-to-right" evidence="9">
        <dbReference type="Rhea" id="RHEA:48177"/>
    </physiologicalReaction>
</comment>
<keyword evidence="6" id="KW-0276">Fatty acid metabolism</keyword>
<evidence type="ECO:0000256" key="13">
    <source>
        <dbReference type="ARBA" id="ARBA00049038"/>
    </source>
</evidence>
<dbReference type="GO" id="GO:0033539">
    <property type="term" value="P:fatty acid beta-oxidation using acyl-CoA dehydrogenase"/>
    <property type="evidence" value="ECO:0007669"/>
    <property type="project" value="TreeGrafter"/>
</dbReference>
<dbReference type="GO" id="GO:0003995">
    <property type="term" value="F:acyl-CoA dehydrogenase activity"/>
    <property type="evidence" value="ECO:0007669"/>
    <property type="project" value="InterPro"/>
</dbReference>
<evidence type="ECO:0000313" key="19">
    <source>
        <dbReference type="Ensembl" id="ENSPCLP00000022724.1"/>
    </source>
</evidence>
<dbReference type="GO" id="GO:0005737">
    <property type="term" value="C:cytoplasm"/>
    <property type="evidence" value="ECO:0007669"/>
    <property type="project" value="TreeGrafter"/>
</dbReference>
<gene>
    <name evidence="19" type="primary">LOC116243232</name>
</gene>
<feature type="domain" description="Acyl-CoA dehydrogenase/oxidase N-terminal" evidence="18">
    <location>
        <begin position="33"/>
        <end position="147"/>
    </location>
</feature>
<dbReference type="AlphaFoldDB" id="A0A669QPM4"/>
<dbReference type="OMA" id="YQCEKMG"/>
<evidence type="ECO:0000256" key="15">
    <source>
        <dbReference type="RuleBase" id="RU362125"/>
    </source>
</evidence>
<dbReference type="GeneID" id="116243232"/>
<comment type="pathway">
    <text evidence="2">Lipid metabolism; mitochondrial fatty acid beta-oxidation.</text>
</comment>
<comment type="catalytic activity">
    <reaction evidence="13">
        <text>tetradecanoyl-CoA + oxidized [electron-transfer flavoprotein] + H(+) = (2E)-tetradecenoyl-CoA + reduced [electron-transfer flavoprotein]</text>
        <dbReference type="Rhea" id="RHEA:47316"/>
        <dbReference type="Rhea" id="RHEA-COMP:10685"/>
        <dbReference type="Rhea" id="RHEA-COMP:10686"/>
        <dbReference type="ChEBI" id="CHEBI:15378"/>
        <dbReference type="ChEBI" id="CHEBI:57385"/>
        <dbReference type="ChEBI" id="CHEBI:57692"/>
        <dbReference type="ChEBI" id="CHEBI:58307"/>
        <dbReference type="ChEBI" id="CHEBI:61405"/>
    </reaction>
    <physiologicalReaction direction="left-to-right" evidence="13">
        <dbReference type="Rhea" id="RHEA:47317"/>
    </physiologicalReaction>
</comment>
<protein>
    <recommendedName>
        <fullName evidence="21">Acyl-CoA dehydrogenase 6</fullName>
    </recommendedName>
</protein>
<dbReference type="FunFam" id="2.40.110.10:FF:000002">
    <property type="entry name" value="Acyl-CoA dehydrogenase fadE12"/>
    <property type="match status" value="1"/>
</dbReference>
<reference evidence="19" key="1">
    <citation type="submission" date="2025-08" db="UniProtKB">
        <authorList>
            <consortium name="Ensembl"/>
        </authorList>
    </citation>
    <scope>IDENTIFICATION</scope>
</reference>
<evidence type="ECO:0000256" key="3">
    <source>
        <dbReference type="ARBA" id="ARBA00009347"/>
    </source>
</evidence>
<proteinExistence type="inferred from homology"/>
<evidence type="ECO:0000256" key="14">
    <source>
        <dbReference type="ARBA" id="ARBA00049192"/>
    </source>
</evidence>
<comment type="cofactor">
    <cofactor evidence="1 15">
        <name>FAD</name>
        <dbReference type="ChEBI" id="CHEBI:57692"/>
    </cofactor>
</comment>
<keyword evidence="5 15" id="KW-0274">FAD</keyword>
<keyword evidence="6" id="KW-0443">Lipid metabolism</keyword>
<dbReference type="InterPro" id="IPR006089">
    <property type="entry name" value="Acyl-CoA_DH_CS"/>
</dbReference>
<dbReference type="PROSITE" id="PS00073">
    <property type="entry name" value="ACYL_COA_DH_2"/>
    <property type="match status" value="1"/>
</dbReference>
<dbReference type="InterPro" id="IPR009100">
    <property type="entry name" value="AcylCoA_DH/oxidase_NM_dom_sf"/>
</dbReference>
<evidence type="ECO:0000256" key="12">
    <source>
        <dbReference type="ARBA" id="ARBA00048877"/>
    </source>
</evidence>
<dbReference type="PROSITE" id="PS00072">
    <property type="entry name" value="ACYL_COA_DH_1"/>
    <property type="match status" value="1"/>
</dbReference>
<dbReference type="InterPro" id="IPR046373">
    <property type="entry name" value="Acyl-CoA_Oxase/DH_mid-dom_sf"/>
</dbReference>
<dbReference type="InterPro" id="IPR037069">
    <property type="entry name" value="AcylCoA_DH/ox_N_sf"/>
</dbReference>
<evidence type="ECO:0000259" key="18">
    <source>
        <dbReference type="Pfam" id="PF02771"/>
    </source>
</evidence>
<feature type="domain" description="Acyl-CoA oxidase/dehydrogenase middle" evidence="17">
    <location>
        <begin position="151"/>
        <end position="246"/>
    </location>
</feature>
<feature type="domain" description="Acyl-CoA dehydrogenase/oxidase C-terminal" evidence="16">
    <location>
        <begin position="258"/>
        <end position="404"/>
    </location>
</feature>
<dbReference type="Proteomes" id="UP000472261">
    <property type="component" value="Unplaced"/>
</dbReference>
<organism evidence="19 20">
    <name type="scientific">Phasianus colchicus</name>
    <name type="common">Common pheasant</name>
    <dbReference type="NCBI Taxonomy" id="9054"/>
    <lineage>
        <taxon>Eukaryota</taxon>
        <taxon>Metazoa</taxon>
        <taxon>Chordata</taxon>
        <taxon>Craniata</taxon>
        <taxon>Vertebrata</taxon>
        <taxon>Euteleostomi</taxon>
        <taxon>Archelosauria</taxon>
        <taxon>Archosauria</taxon>
        <taxon>Dinosauria</taxon>
        <taxon>Saurischia</taxon>
        <taxon>Theropoda</taxon>
        <taxon>Coelurosauria</taxon>
        <taxon>Aves</taxon>
        <taxon>Neognathae</taxon>
        <taxon>Galloanserae</taxon>
        <taxon>Galliformes</taxon>
        <taxon>Phasianidae</taxon>
        <taxon>Phasianinae</taxon>
        <taxon>Phasianus</taxon>
    </lineage>
</organism>
<comment type="catalytic activity">
    <reaction evidence="12">
        <text>octanoyl-CoA + oxidized [electron-transfer flavoprotein] + H(+) = (2E)-octenoyl-CoA + reduced [electron-transfer flavoprotein]</text>
        <dbReference type="Rhea" id="RHEA:48180"/>
        <dbReference type="Rhea" id="RHEA-COMP:10685"/>
        <dbReference type="Rhea" id="RHEA-COMP:10686"/>
        <dbReference type="ChEBI" id="CHEBI:15378"/>
        <dbReference type="ChEBI" id="CHEBI:57386"/>
        <dbReference type="ChEBI" id="CHEBI:57692"/>
        <dbReference type="ChEBI" id="CHEBI:58307"/>
        <dbReference type="ChEBI" id="CHEBI:62242"/>
    </reaction>
    <physiologicalReaction direction="left-to-right" evidence="12">
        <dbReference type="Rhea" id="RHEA:48181"/>
    </physiologicalReaction>
</comment>
<dbReference type="SUPFAM" id="SSF47203">
    <property type="entry name" value="Acyl-CoA dehydrogenase C-terminal domain-like"/>
    <property type="match status" value="1"/>
</dbReference>
<keyword evidence="20" id="KW-1185">Reference proteome</keyword>